<keyword evidence="3" id="KW-1185">Reference proteome</keyword>
<evidence type="ECO:0008006" key="4">
    <source>
        <dbReference type="Google" id="ProtNLM"/>
    </source>
</evidence>
<sequence>MAKFYRYFMSITWVLIALMGISLFFLENAYTMPLLLLYIALRVVRHRKEIADVRRRSTPRQKAIALGSFVAAVAAAYVLIVYGGRCLQALGLGRVALYSLIAFVIAVVLIGMYTVIARSGFGTEQPRDSQA</sequence>
<keyword evidence="1" id="KW-1133">Transmembrane helix</keyword>
<evidence type="ECO:0000256" key="1">
    <source>
        <dbReference type="SAM" id="Phobius"/>
    </source>
</evidence>
<gene>
    <name evidence="2" type="ORF">GCM10010969_31680</name>
</gene>
<dbReference type="RefSeq" id="WP_018977318.1">
    <property type="nucleotide sequence ID" value="NZ_BMLN01000010.1"/>
</dbReference>
<evidence type="ECO:0000313" key="3">
    <source>
        <dbReference type="Proteomes" id="UP000606653"/>
    </source>
</evidence>
<reference evidence="3" key="1">
    <citation type="journal article" date="2019" name="Int. J. Syst. Evol. Microbiol.">
        <title>The Global Catalogue of Microorganisms (GCM) 10K type strain sequencing project: providing services to taxonomists for standard genome sequencing and annotation.</title>
        <authorList>
            <consortium name="The Broad Institute Genomics Platform"/>
            <consortium name="The Broad Institute Genome Sequencing Center for Infectious Disease"/>
            <person name="Wu L."/>
            <person name="Ma J."/>
        </authorList>
    </citation>
    <scope>NUCLEOTIDE SEQUENCE [LARGE SCALE GENOMIC DNA]</scope>
    <source>
        <strain evidence="3">CGMCC 1.6964</strain>
    </source>
</reference>
<keyword evidence="1" id="KW-0472">Membrane</keyword>
<accession>A0ABQ2L8Y3</accession>
<feature type="transmembrane region" description="Helical" evidence="1">
    <location>
        <begin position="12"/>
        <end position="41"/>
    </location>
</feature>
<dbReference type="EMBL" id="BMLN01000010">
    <property type="protein sequence ID" value="GGO05358.1"/>
    <property type="molecule type" value="Genomic_DNA"/>
</dbReference>
<comment type="caution">
    <text evidence="2">The sequence shown here is derived from an EMBL/GenBank/DDBJ whole genome shotgun (WGS) entry which is preliminary data.</text>
</comment>
<name>A0ABQ2L8Y3_9BACL</name>
<dbReference type="Proteomes" id="UP000606653">
    <property type="component" value="Unassembled WGS sequence"/>
</dbReference>
<organism evidence="2 3">
    <name type="scientific">Saccharibacillus kuerlensis</name>
    <dbReference type="NCBI Taxonomy" id="459527"/>
    <lineage>
        <taxon>Bacteria</taxon>
        <taxon>Bacillati</taxon>
        <taxon>Bacillota</taxon>
        <taxon>Bacilli</taxon>
        <taxon>Bacillales</taxon>
        <taxon>Paenibacillaceae</taxon>
        <taxon>Saccharibacillus</taxon>
    </lineage>
</organism>
<proteinExistence type="predicted"/>
<evidence type="ECO:0000313" key="2">
    <source>
        <dbReference type="EMBL" id="GGO05358.1"/>
    </source>
</evidence>
<keyword evidence="1" id="KW-0812">Transmembrane</keyword>
<feature type="transmembrane region" description="Helical" evidence="1">
    <location>
        <begin position="95"/>
        <end position="117"/>
    </location>
</feature>
<feature type="transmembrane region" description="Helical" evidence="1">
    <location>
        <begin position="62"/>
        <end position="83"/>
    </location>
</feature>
<protein>
    <recommendedName>
        <fullName evidence="4">DUF2178 domain-containing protein</fullName>
    </recommendedName>
</protein>